<reference evidence="9 10" key="1">
    <citation type="submission" date="2021-03" db="EMBL/GenBank/DDBJ databases">
        <title>Sequencing the genomes of 1000 actinobacteria strains.</title>
        <authorList>
            <person name="Klenk H.-P."/>
        </authorList>
    </citation>
    <scope>NUCLEOTIDE SEQUENCE [LARGE SCALE GENOMIC DNA]</scope>
    <source>
        <strain evidence="9 10">DSM 45516</strain>
    </source>
</reference>
<gene>
    <name evidence="9" type="ORF">BJ987_000959</name>
</gene>
<dbReference type="Gene3D" id="1.20.1720.10">
    <property type="entry name" value="Multidrug resistance protein D"/>
    <property type="match status" value="1"/>
</dbReference>
<dbReference type="CDD" id="cd17321">
    <property type="entry name" value="MFS_MMR_MDR_like"/>
    <property type="match status" value="1"/>
</dbReference>
<name>A0ABS4Q8P2_9NOCA</name>
<feature type="transmembrane region" description="Helical" evidence="7">
    <location>
        <begin position="152"/>
        <end position="174"/>
    </location>
</feature>
<keyword evidence="10" id="KW-1185">Reference proteome</keyword>
<dbReference type="Gene3D" id="1.20.1250.20">
    <property type="entry name" value="MFS general substrate transporter like domains"/>
    <property type="match status" value="1"/>
</dbReference>
<feature type="transmembrane region" description="Helical" evidence="7">
    <location>
        <begin position="449"/>
        <end position="469"/>
    </location>
</feature>
<proteinExistence type="predicted"/>
<feature type="domain" description="Major facilitator superfamily (MFS) profile" evidence="8">
    <location>
        <begin position="26"/>
        <end position="472"/>
    </location>
</feature>
<feature type="transmembrane region" description="Helical" evidence="7">
    <location>
        <begin position="61"/>
        <end position="80"/>
    </location>
</feature>
<organism evidence="9 10">
    <name type="scientific">Nocardia goodfellowii</name>
    <dbReference type="NCBI Taxonomy" id="882446"/>
    <lineage>
        <taxon>Bacteria</taxon>
        <taxon>Bacillati</taxon>
        <taxon>Actinomycetota</taxon>
        <taxon>Actinomycetes</taxon>
        <taxon>Mycobacteriales</taxon>
        <taxon>Nocardiaceae</taxon>
        <taxon>Nocardia</taxon>
    </lineage>
</organism>
<dbReference type="PANTHER" id="PTHR42718:SF46">
    <property type="entry name" value="BLR6921 PROTEIN"/>
    <property type="match status" value="1"/>
</dbReference>
<keyword evidence="6 7" id="KW-0472">Membrane</keyword>
<dbReference type="SUPFAM" id="SSF103473">
    <property type="entry name" value="MFS general substrate transporter"/>
    <property type="match status" value="1"/>
</dbReference>
<evidence type="ECO:0000256" key="1">
    <source>
        <dbReference type="ARBA" id="ARBA00004651"/>
    </source>
</evidence>
<protein>
    <submittedName>
        <fullName evidence="9">MFS family permease</fullName>
    </submittedName>
</protein>
<evidence type="ECO:0000256" key="7">
    <source>
        <dbReference type="SAM" id="Phobius"/>
    </source>
</evidence>
<feature type="transmembrane region" description="Helical" evidence="7">
    <location>
        <begin position="369"/>
        <end position="392"/>
    </location>
</feature>
<keyword evidence="4 7" id="KW-0812">Transmembrane</keyword>
<feature type="transmembrane region" description="Helical" evidence="7">
    <location>
        <begin position="23"/>
        <end position="49"/>
    </location>
</feature>
<feature type="transmembrane region" description="Helical" evidence="7">
    <location>
        <begin position="404"/>
        <end position="429"/>
    </location>
</feature>
<dbReference type="InterPro" id="IPR020846">
    <property type="entry name" value="MFS_dom"/>
</dbReference>
<feature type="transmembrane region" description="Helical" evidence="7">
    <location>
        <begin position="344"/>
        <end position="363"/>
    </location>
</feature>
<feature type="transmembrane region" description="Helical" evidence="7">
    <location>
        <begin position="280"/>
        <end position="299"/>
    </location>
</feature>
<dbReference type="InterPro" id="IPR036259">
    <property type="entry name" value="MFS_trans_sf"/>
</dbReference>
<evidence type="ECO:0000313" key="9">
    <source>
        <dbReference type="EMBL" id="MBP2188058.1"/>
    </source>
</evidence>
<comment type="caution">
    <text evidence="9">The sequence shown here is derived from an EMBL/GenBank/DDBJ whole genome shotgun (WGS) entry which is preliminary data.</text>
</comment>
<evidence type="ECO:0000256" key="5">
    <source>
        <dbReference type="ARBA" id="ARBA00022989"/>
    </source>
</evidence>
<dbReference type="PANTHER" id="PTHR42718">
    <property type="entry name" value="MAJOR FACILITATOR SUPERFAMILY MULTIDRUG TRANSPORTER MFSC"/>
    <property type="match status" value="1"/>
</dbReference>
<evidence type="ECO:0000313" key="10">
    <source>
        <dbReference type="Proteomes" id="UP001519325"/>
    </source>
</evidence>
<feature type="transmembrane region" description="Helical" evidence="7">
    <location>
        <begin position="243"/>
        <end position="260"/>
    </location>
</feature>
<evidence type="ECO:0000256" key="3">
    <source>
        <dbReference type="ARBA" id="ARBA00022475"/>
    </source>
</evidence>
<comment type="subcellular location">
    <subcellularLocation>
        <location evidence="1">Cell membrane</location>
        <topology evidence="1">Multi-pass membrane protein</topology>
    </subcellularLocation>
</comment>
<feature type="transmembrane region" description="Helical" evidence="7">
    <location>
        <begin position="180"/>
        <end position="200"/>
    </location>
</feature>
<keyword evidence="3" id="KW-1003">Cell membrane</keyword>
<dbReference type="EMBL" id="JAGGMR010000001">
    <property type="protein sequence ID" value="MBP2188058.1"/>
    <property type="molecule type" value="Genomic_DNA"/>
</dbReference>
<evidence type="ECO:0000256" key="6">
    <source>
        <dbReference type="ARBA" id="ARBA00023136"/>
    </source>
</evidence>
<dbReference type="RefSeq" id="WP_209885052.1">
    <property type="nucleotide sequence ID" value="NZ_JAGGMR010000001.1"/>
</dbReference>
<evidence type="ECO:0000259" key="8">
    <source>
        <dbReference type="PROSITE" id="PS50850"/>
    </source>
</evidence>
<feature type="transmembrane region" description="Helical" evidence="7">
    <location>
        <begin position="92"/>
        <end position="111"/>
    </location>
</feature>
<evidence type="ECO:0000256" key="4">
    <source>
        <dbReference type="ARBA" id="ARBA00022692"/>
    </source>
</evidence>
<dbReference type="InterPro" id="IPR011701">
    <property type="entry name" value="MFS"/>
</dbReference>
<dbReference type="Proteomes" id="UP001519325">
    <property type="component" value="Unassembled WGS sequence"/>
</dbReference>
<feature type="transmembrane region" description="Helical" evidence="7">
    <location>
        <begin position="311"/>
        <end position="332"/>
    </location>
</feature>
<accession>A0ABS4Q8P2</accession>
<dbReference type="PROSITE" id="PS50850">
    <property type="entry name" value="MFS"/>
    <property type="match status" value="1"/>
</dbReference>
<evidence type="ECO:0000256" key="2">
    <source>
        <dbReference type="ARBA" id="ARBA00022448"/>
    </source>
</evidence>
<feature type="transmembrane region" description="Helical" evidence="7">
    <location>
        <begin position="117"/>
        <end position="140"/>
    </location>
</feature>
<dbReference type="InterPro" id="IPR005829">
    <property type="entry name" value="Sugar_transporter_CS"/>
</dbReference>
<dbReference type="Pfam" id="PF07690">
    <property type="entry name" value="MFS_1"/>
    <property type="match status" value="1"/>
</dbReference>
<keyword evidence="5 7" id="KW-1133">Transmembrane helix</keyword>
<sequence>MTSPAPLSAAVEATDPTKWSARLWGMLITLCIVLFLDGLDVSMIGVALPSIGAELDLSTSTLQWLVSGYVLGYGGLLLLGGRTADLLGRRSVFLIALAVFAIASLAGAFVSDGTLLIITRFIKGLAAAFTAPTGLSIITTNFREGPARNKALSIYTVFGAGGYSMGLLFGGLMTGLGWRWTFLLPVPVAVAALVAAWYLVPKDKPAEEGGHDLLGAVLSTAAMLLLVYTVVTAPEVGWTSVRTLGSFLITAALFAGFIAVEKRVKYPLIRLGILKKASLVRASLAIIAVAGSYFSWQFITTMYLQETLGWSPLKLALALLPVGLLVVASAFISDKLVDRFGTGPIIAVTMVIMALGYLAYLRLDVAPNYLTVLLPALLLIGIGWVGFPAINIQATSGIEDDEQGLAAGVLQTAMQVGAAIILAVTTAIITSGVHTDRSAAAMLDTYRPGLQFAAGVAIVGALVALTVYLPKRRKNVAQQDSVEAELKPALEPVG</sequence>
<feature type="transmembrane region" description="Helical" evidence="7">
    <location>
        <begin position="212"/>
        <end position="231"/>
    </location>
</feature>
<dbReference type="PROSITE" id="PS00216">
    <property type="entry name" value="SUGAR_TRANSPORT_1"/>
    <property type="match status" value="1"/>
</dbReference>
<keyword evidence="2" id="KW-0813">Transport</keyword>